<organism evidence="4 5">
    <name type="scientific">Linnemannia gamsii</name>
    <dbReference type="NCBI Taxonomy" id="64522"/>
    <lineage>
        <taxon>Eukaryota</taxon>
        <taxon>Fungi</taxon>
        <taxon>Fungi incertae sedis</taxon>
        <taxon>Mucoromycota</taxon>
        <taxon>Mortierellomycotina</taxon>
        <taxon>Mortierellomycetes</taxon>
        <taxon>Mortierellales</taxon>
        <taxon>Mortierellaceae</taxon>
        <taxon>Linnemannia</taxon>
    </lineage>
</organism>
<evidence type="ECO:0000259" key="3">
    <source>
        <dbReference type="Pfam" id="PF07282"/>
    </source>
</evidence>
<dbReference type="EMBL" id="JAAAIM010000208">
    <property type="protein sequence ID" value="KAG0292157.1"/>
    <property type="molecule type" value="Genomic_DNA"/>
</dbReference>
<reference evidence="4 5" key="1">
    <citation type="journal article" date="2020" name="Fungal Divers.">
        <title>Resolving the Mortierellaceae phylogeny through synthesis of multi-gene phylogenetics and phylogenomics.</title>
        <authorList>
            <person name="Vandepol N."/>
            <person name="Liber J."/>
            <person name="Desiro A."/>
            <person name="Na H."/>
            <person name="Kennedy M."/>
            <person name="Barry K."/>
            <person name="Grigoriev I.V."/>
            <person name="Miller A.N."/>
            <person name="O'Donnell K."/>
            <person name="Stajich J.E."/>
            <person name="Bonito G."/>
        </authorList>
    </citation>
    <scope>NUCLEOTIDE SEQUENCE [LARGE SCALE GENOMIC DNA]</scope>
    <source>
        <strain evidence="4 5">AD045</strain>
    </source>
</reference>
<feature type="domain" description="Cas12f1-like TNB" evidence="3">
    <location>
        <begin position="167"/>
        <end position="230"/>
    </location>
</feature>
<evidence type="ECO:0000256" key="1">
    <source>
        <dbReference type="ARBA" id="ARBA00023125"/>
    </source>
</evidence>
<comment type="caution">
    <text evidence="4">The sequence shown here is derived from an EMBL/GenBank/DDBJ whole genome shotgun (WGS) entry which is preliminary data.</text>
</comment>
<evidence type="ECO:0000313" key="5">
    <source>
        <dbReference type="Proteomes" id="UP001194696"/>
    </source>
</evidence>
<proteinExistence type="predicted"/>
<name>A0ABQ7K8H7_9FUNG</name>
<evidence type="ECO:0000313" key="4">
    <source>
        <dbReference type="EMBL" id="KAG0292157.1"/>
    </source>
</evidence>
<gene>
    <name evidence="4" type="ORF">BGZ96_004453</name>
</gene>
<dbReference type="Pfam" id="PF07282">
    <property type="entry name" value="Cas12f1-like_TNB"/>
    <property type="match status" value="1"/>
</dbReference>
<accession>A0ABQ7K8H7</accession>
<feature type="region of interest" description="Disordered" evidence="2">
    <location>
        <begin position="259"/>
        <end position="297"/>
    </location>
</feature>
<dbReference type="InterPro" id="IPR010095">
    <property type="entry name" value="Cas12f1-like_TNB"/>
</dbReference>
<evidence type="ECO:0000256" key="2">
    <source>
        <dbReference type="SAM" id="MobiDB-lite"/>
    </source>
</evidence>
<dbReference type="Proteomes" id="UP001194696">
    <property type="component" value="Unassembled WGS sequence"/>
</dbReference>
<feature type="compositionally biased region" description="Polar residues" evidence="2">
    <location>
        <begin position="8"/>
        <end position="21"/>
    </location>
</feature>
<feature type="compositionally biased region" description="Polar residues" evidence="2">
    <location>
        <begin position="287"/>
        <end position="297"/>
    </location>
</feature>
<feature type="compositionally biased region" description="Low complexity" evidence="2">
    <location>
        <begin position="261"/>
        <end position="286"/>
    </location>
</feature>
<keyword evidence="5" id="KW-1185">Reference proteome</keyword>
<feature type="region of interest" description="Disordered" evidence="2">
    <location>
        <begin position="1"/>
        <end position="23"/>
    </location>
</feature>
<sequence length="297" mass="33295">MSKDAAWTSISESTTVSTPRTTGKCDKTIHHNLAVNQKAVLQPQFRYRRWLEDEKKAIPEDQSDSIANIESRLPALRGPGSSVINYMKELERVEDRLLDFYNGNNNRFKKHTLVMKNAKHAEYQAIASRLLGIVGGSIGRPRDVSNPVLIGVGLGKFQRIGRLSSLHSTFLSFFIELARSLNYIVVGINEYYSSKKCPDCQEFVAQVTLRQVYCTHCKRYYHRDVMAAENMCNIVQGYLVKQERPRYLQPITQDGRYPWDTTSTTGVGTSTVSTSTSASTSASAATPSQVPKRTSSI</sequence>
<keyword evidence="1" id="KW-0238">DNA-binding</keyword>
<protein>
    <recommendedName>
        <fullName evidence="3">Cas12f1-like TNB domain-containing protein</fullName>
    </recommendedName>
</protein>